<feature type="region of interest" description="Disordered" evidence="3">
    <location>
        <begin position="974"/>
        <end position="1039"/>
    </location>
</feature>
<evidence type="ECO:0000256" key="4">
    <source>
        <dbReference type="SAM" id="Phobius"/>
    </source>
</evidence>
<evidence type="ECO:0000256" key="1">
    <source>
        <dbReference type="ARBA" id="ARBA00022614"/>
    </source>
</evidence>
<dbReference type="PANTHER" id="PTHR45712:SF22">
    <property type="entry name" value="INSULIN-LIKE GROWTH FACTOR-BINDING PROTEIN COMPLEX ACID LABILE SUBUNIT"/>
    <property type="match status" value="1"/>
</dbReference>
<feature type="compositionally biased region" description="Acidic residues" evidence="3">
    <location>
        <begin position="264"/>
        <end position="278"/>
    </location>
</feature>
<proteinExistence type="predicted"/>
<dbReference type="PROSITE" id="PS51450">
    <property type="entry name" value="LRR"/>
    <property type="match status" value="3"/>
</dbReference>
<dbReference type="InterPro" id="IPR050333">
    <property type="entry name" value="SLRP"/>
</dbReference>
<dbReference type="InterPro" id="IPR003591">
    <property type="entry name" value="Leu-rich_rpt_typical-subtyp"/>
</dbReference>
<feature type="region of interest" description="Disordered" evidence="3">
    <location>
        <begin position="231"/>
        <end position="352"/>
    </location>
</feature>
<keyword evidence="4" id="KW-0812">Transmembrane</keyword>
<feature type="transmembrane region" description="Helical" evidence="4">
    <location>
        <begin position="1085"/>
        <end position="1108"/>
    </location>
</feature>
<reference evidence="6" key="1">
    <citation type="submission" date="2021-05" db="EMBL/GenBank/DDBJ databases">
        <authorList>
            <person name="Alioto T."/>
            <person name="Alioto T."/>
            <person name="Gomez Garrido J."/>
        </authorList>
    </citation>
    <scope>NUCLEOTIDE SEQUENCE</scope>
</reference>
<feature type="compositionally biased region" description="Acidic residues" evidence="3">
    <location>
        <begin position="203"/>
        <end position="214"/>
    </location>
</feature>
<feature type="compositionally biased region" description="Low complexity" evidence="3">
    <location>
        <begin position="318"/>
        <end position="330"/>
    </location>
</feature>
<feature type="region of interest" description="Disordered" evidence="3">
    <location>
        <begin position="366"/>
        <end position="410"/>
    </location>
</feature>
<sequence length="1155" mass="128511">MSYQCLLVLTLSLLATSVSLANPASAAEKAAATTSALPKAQDPLFNKMLAEKSDGIPMAHNPLYNKMLPEDLEENLIDDDDEPAKKPADSNPKYAQHAALLKKLAKEQQQKQESTTMGIVPINKSEDKDSFDDEDSYEDEGDLLLDNDDKVADAEVLPQVEDLSDVKFSQPSVTDSKAVEKQVVQTGSSSSTTARATTSTTLSEDEYYDDEASDETIDPLAIEKVLAESVANKVVEPKKPATPKVATSTSTTTTTTTTTTTVAPDDEYYNDDDSEELDNEKIDPLAIEKVLAKNAPKSTEAPKSTTTKPKPSGAPKQAATSTAKTSAADNEILDEIDEDDEEYQYDEDDADDEKIDFDAVDKLLAQKNKNKKQPQQKETAAGAATSKKTDSKNANYPEYYDEDDEDDDDDYNMEEQVHLCPRDCICERNMHAYLVATCSRLDLDTQKFSPSITDLQVLDVGPKYPIVLSAEFFKQIGLSHVVSIKISNCTIEYISPTAFAGLDDLYSVNLTNSGIDMLHPDTFANNTKLRLLTLSGNDLSAMQSVNYNTPYTDYMLKAPSIEELDISKCNLQALQPTAFNELKNIIYINLADNKLKTLPEGIFDKVETIEELDLSTNSIAELPKNIFNKTSLAILHLKYNLISSNLDFVTADLQKLDLSYCQIRNINGQMFKGMEGLTNLILKGNRIKKINQIAFTSLKGLRQIDLSQNYLDQISALTFLGNKDLDIIKLNDNPRLKQLPAEGFQSSYGTFNTYMLDVSNCDISELANNTFKTMPQLTRLNLAWNNLQTLEPAVLSYLDKLMELDLSNNLITDLGEHTFTQNRNLNKLNLSGNQISRLSAKVFLPLQYLNHLDVSDCDLRTIWDSSNQLAKNPKVLPNLKLLNVSYNEIYSVYVSDLESLTSLRVLDIKNNSLKCNPHFKALIKWLGVKKVSLGDSSKEQRTHAELNAYITDNSAPLIEWSQFAQEICQTAKNAGGDSPVVVKDTEIDETDDDDNDTEEDETDDEDYSEEQSTKNEDPIDSNDPQYYDEDGNDDDEDENENLVDAANGLQKIEQAILGGKLKSDDPLDEEVVILDGNTLLQISGLWLPILCIAMGIVVIMLAISRIFAIMMRKRGERYRQALLASKNSIVYQKLTEDIVAPKTPKVHRYAPIQQV</sequence>
<evidence type="ECO:0000256" key="2">
    <source>
        <dbReference type="ARBA" id="ARBA00022737"/>
    </source>
</evidence>
<feature type="region of interest" description="Disordered" evidence="3">
    <location>
        <begin position="104"/>
        <end position="214"/>
    </location>
</feature>
<dbReference type="EMBL" id="HBUE01090132">
    <property type="protein sequence ID" value="CAG6481137.1"/>
    <property type="molecule type" value="Transcribed_RNA"/>
</dbReference>
<feature type="compositionally biased region" description="Low complexity" evidence="3">
    <location>
        <begin position="247"/>
        <end position="261"/>
    </location>
</feature>
<dbReference type="Pfam" id="PF13855">
    <property type="entry name" value="LRR_8"/>
    <property type="match status" value="4"/>
</dbReference>
<feature type="compositionally biased region" description="Acidic residues" evidence="3">
    <location>
        <begin position="1026"/>
        <end position="1039"/>
    </location>
</feature>
<feature type="compositionally biased region" description="Acidic residues" evidence="3">
    <location>
        <begin position="986"/>
        <end position="1009"/>
    </location>
</feature>
<feature type="compositionally biased region" description="Acidic residues" evidence="3">
    <location>
        <begin position="331"/>
        <end position="352"/>
    </location>
</feature>
<keyword evidence="5" id="KW-0732">Signal</keyword>
<protein>
    <submittedName>
        <fullName evidence="6">Insulin-like growth factor-binding protein complex acid labile subunit</fullName>
    </submittedName>
</protein>
<evidence type="ECO:0000256" key="3">
    <source>
        <dbReference type="SAM" id="MobiDB-lite"/>
    </source>
</evidence>
<keyword evidence="4" id="KW-1133">Transmembrane helix</keyword>
<evidence type="ECO:0000313" key="6">
    <source>
        <dbReference type="EMBL" id="CAG6481137.1"/>
    </source>
</evidence>
<feature type="compositionally biased region" description="Acidic residues" evidence="3">
    <location>
        <begin position="129"/>
        <end position="146"/>
    </location>
</feature>
<feature type="chain" id="PRO_5034672547" evidence="5">
    <location>
        <begin position="22"/>
        <end position="1155"/>
    </location>
</feature>
<dbReference type="FunFam" id="3.80.10.10:FF:001164">
    <property type="entry name" value="GH01279p"/>
    <property type="match status" value="1"/>
</dbReference>
<dbReference type="InterPro" id="IPR032675">
    <property type="entry name" value="LRR_dom_sf"/>
</dbReference>
<dbReference type="SMART" id="SM00369">
    <property type="entry name" value="LRR_TYP"/>
    <property type="match status" value="13"/>
</dbReference>
<dbReference type="PANTHER" id="PTHR45712">
    <property type="entry name" value="AGAP008170-PA"/>
    <property type="match status" value="1"/>
</dbReference>
<evidence type="ECO:0000256" key="5">
    <source>
        <dbReference type="SAM" id="SignalP"/>
    </source>
</evidence>
<dbReference type="SUPFAM" id="SSF52058">
    <property type="entry name" value="L domain-like"/>
    <property type="match status" value="1"/>
</dbReference>
<feature type="compositionally biased region" description="Low complexity" evidence="3">
    <location>
        <begin position="186"/>
        <end position="202"/>
    </location>
</feature>
<keyword evidence="4" id="KW-0472">Membrane</keyword>
<organism evidence="6">
    <name type="scientific">Culex pipiens</name>
    <name type="common">House mosquito</name>
    <dbReference type="NCBI Taxonomy" id="7175"/>
    <lineage>
        <taxon>Eukaryota</taxon>
        <taxon>Metazoa</taxon>
        <taxon>Ecdysozoa</taxon>
        <taxon>Arthropoda</taxon>
        <taxon>Hexapoda</taxon>
        <taxon>Insecta</taxon>
        <taxon>Pterygota</taxon>
        <taxon>Neoptera</taxon>
        <taxon>Endopterygota</taxon>
        <taxon>Diptera</taxon>
        <taxon>Nematocera</taxon>
        <taxon>Culicoidea</taxon>
        <taxon>Culicidae</taxon>
        <taxon>Culicinae</taxon>
        <taxon>Culicini</taxon>
        <taxon>Culex</taxon>
        <taxon>Culex</taxon>
    </lineage>
</organism>
<name>A0A8D8FQ75_CULPI</name>
<feature type="compositionally biased region" description="Acidic residues" evidence="3">
    <location>
        <begin position="399"/>
        <end position="410"/>
    </location>
</feature>
<dbReference type="Gene3D" id="3.80.10.10">
    <property type="entry name" value="Ribonuclease Inhibitor"/>
    <property type="match status" value="5"/>
</dbReference>
<keyword evidence="2" id="KW-0677">Repeat</keyword>
<dbReference type="InterPro" id="IPR001611">
    <property type="entry name" value="Leu-rich_rpt"/>
</dbReference>
<feature type="signal peptide" evidence="5">
    <location>
        <begin position="1"/>
        <end position="21"/>
    </location>
</feature>
<keyword evidence="1" id="KW-0433">Leucine-rich repeat</keyword>
<dbReference type="AlphaFoldDB" id="A0A8D8FQ75"/>
<accession>A0A8D8FQ75</accession>